<evidence type="ECO:0000313" key="5">
    <source>
        <dbReference type="Proteomes" id="UP000507470"/>
    </source>
</evidence>
<dbReference type="PANTHER" id="PTHR24171">
    <property type="entry name" value="ANKYRIN REPEAT DOMAIN-CONTAINING PROTEIN 39-RELATED"/>
    <property type="match status" value="1"/>
</dbReference>
<dbReference type="Proteomes" id="UP000507470">
    <property type="component" value="Unassembled WGS sequence"/>
</dbReference>
<name>A0A6J8ERA3_MYTCO</name>
<keyword evidence="5" id="KW-1185">Reference proteome</keyword>
<dbReference type="PROSITE" id="PS50088">
    <property type="entry name" value="ANK_REPEAT"/>
    <property type="match status" value="1"/>
</dbReference>
<evidence type="ECO:0000256" key="1">
    <source>
        <dbReference type="ARBA" id="ARBA00022737"/>
    </source>
</evidence>
<dbReference type="InterPro" id="IPR002110">
    <property type="entry name" value="Ankyrin_rpt"/>
</dbReference>
<dbReference type="SUPFAM" id="SSF48403">
    <property type="entry name" value="Ankyrin repeat"/>
    <property type="match status" value="1"/>
</dbReference>
<proteinExistence type="predicted"/>
<dbReference type="OrthoDB" id="20872at2759"/>
<feature type="repeat" description="ANK" evidence="3">
    <location>
        <begin position="109"/>
        <end position="141"/>
    </location>
</feature>
<evidence type="ECO:0000256" key="2">
    <source>
        <dbReference type="ARBA" id="ARBA00023043"/>
    </source>
</evidence>
<dbReference type="PROSITE" id="PS50297">
    <property type="entry name" value="ANK_REP_REGION"/>
    <property type="match status" value="1"/>
</dbReference>
<sequence length="161" mass="18294">MSQLSTVHILSKRETDISKRNDLGQTPVFAASMNEREDTFYLFLVSTFPHLIMKVDHHCLLHAWRGIKTFLNSFLNMELMFRCLSAEGYGNIVTTLIKHKADINQCDEEGMTPLFIACEKGRQGIAVILVNSKADLNVTDNKNRTLLYAVCRRGFADIVKL</sequence>
<dbReference type="PANTHER" id="PTHR24171:SF10">
    <property type="entry name" value="ANKYRIN REPEAT DOMAIN-CONTAINING PROTEIN 29-LIKE"/>
    <property type="match status" value="1"/>
</dbReference>
<organism evidence="4 5">
    <name type="scientific">Mytilus coruscus</name>
    <name type="common">Sea mussel</name>
    <dbReference type="NCBI Taxonomy" id="42192"/>
    <lineage>
        <taxon>Eukaryota</taxon>
        <taxon>Metazoa</taxon>
        <taxon>Spiralia</taxon>
        <taxon>Lophotrochozoa</taxon>
        <taxon>Mollusca</taxon>
        <taxon>Bivalvia</taxon>
        <taxon>Autobranchia</taxon>
        <taxon>Pteriomorphia</taxon>
        <taxon>Mytilida</taxon>
        <taxon>Mytiloidea</taxon>
        <taxon>Mytilidae</taxon>
        <taxon>Mytilinae</taxon>
        <taxon>Mytilus</taxon>
    </lineage>
</organism>
<reference evidence="4 5" key="1">
    <citation type="submission" date="2020-06" db="EMBL/GenBank/DDBJ databases">
        <authorList>
            <person name="Li R."/>
            <person name="Bekaert M."/>
        </authorList>
    </citation>
    <scope>NUCLEOTIDE SEQUENCE [LARGE SCALE GENOMIC DNA]</scope>
    <source>
        <strain evidence="5">wild</strain>
    </source>
</reference>
<dbReference type="Gene3D" id="1.25.40.20">
    <property type="entry name" value="Ankyrin repeat-containing domain"/>
    <property type="match status" value="1"/>
</dbReference>
<keyword evidence="1" id="KW-0677">Repeat</keyword>
<dbReference type="SMART" id="SM00248">
    <property type="entry name" value="ANK"/>
    <property type="match status" value="2"/>
</dbReference>
<dbReference type="EMBL" id="CACVKT020009705">
    <property type="protein sequence ID" value="CAC5422987.1"/>
    <property type="molecule type" value="Genomic_DNA"/>
</dbReference>
<evidence type="ECO:0000313" key="4">
    <source>
        <dbReference type="EMBL" id="CAC5422987.1"/>
    </source>
</evidence>
<keyword evidence="2 3" id="KW-0040">ANK repeat</keyword>
<dbReference type="Pfam" id="PF12796">
    <property type="entry name" value="Ank_2"/>
    <property type="match status" value="1"/>
</dbReference>
<dbReference type="AlphaFoldDB" id="A0A6J8ERA3"/>
<protein>
    <submittedName>
        <fullName evidence="4">Uncharacterized protein</fullName>
    </submittedName>
</protein>
<gene>
    <name evidence="4" type="ORF">MCOR_54997</name>
</gene>
<dbReference type="InterPro" id="IPR036770">
    <property type="entry name" value="Ankyrin_rpt-contain_sf"/>
</dbReference>
<evidence type="ECO:0000256" key="3">
    <source>
        <dbReference type="PROSITE-ProRule" id="PRU00023"/>
    </source>
</evidence>
<accession>A0A6J8ERA3</accession>